<organism evidence="6 7">
    <name type="scientific">Helicobacter enhydrae</name>
    <dbReference type="NCBI Taxonomy" id="222136"/>
    <lineage>
        <taxon>Bacteria</taxon>
        <taxon>Pseudomonadati</taxon>
        <taxon>Campylobacterota</taxon>
        <taxon>Epsilonproteobacteria</taxon>
        <taxon>Campylobacterales</taxon>
        <taxon>Helicobacteraceae</taxon>
        <taxon>Helicobacter</taxon>
    </lineage>
</organism>
<dbReference type="Gene3D" id="3.40.50.1980">
    <property type="entry name" value="Nitrogenase molybdenum iron protein domain"/>
    <property type="match status" value="1"/>
</dbReference>
<keyword evidence="2" id="KW-0813">Transport</keyword>
<evidence type="ECO:0000256" key="4">
    <source>
        <dbReference type="SAM" id="Coils"/>
    </source>
</evidence>
<reference evidence="7" key="1">
    <citation type="submission" date="2016-07" db="EMBL/GenBank/DDBJ databases">
        <authorList>
            <person name="Florea S."/>
            <person name="Webb J.S."/>
            <person name="Jaromczyk J."/>
            <person name="Schardl C.L."/>
        </authorList>
    </citation>
    <scope>NUCLEOTIDE SEQUENCE [LARGE SCALE GENOMIC DNA]</scope>
    <source>
        <strain evidence="7">MIT 01-6242</strain>
    </source>
</reference>
<dbReference type="RefSeq" id="WP_066338254.1">
    <property type="nucleotide sequence ID" value="NZ_CP016503.1"/>
</dbReference>
<evidence type="ECO:0000256" key="5">
    <source>
        <dbReference type="SAM" id="SignalP"/>
    </source>
</evidence>
<gene>
    <name evidence="6" type="ORF">BBW65_00375</name>
</gene>
<dbReference type="PANTHER" id="PTHR42953">
    <property type="entry name" value="HIGH-AFFINITY ZINC UPTAKE SYSTEM PROTEIN ZNUA-RELATED"/>
    <property type="match status" value="1"/>
</dbReference>
<dbReference type="PANTHER" id="PTHR42953:SF3">
    <property type="entry name" value="HIGH-AFFINITY ZINC UPTAKE SYSTEM PROTEIN ZNUA"/>
    <property type="match status" value="1"/>
</dbReference>
<dbReference type="InterPro" id="IPR006127">
    <property type="entry name" value="ZnuA-like"/>
</dbReference>
<keyword evidence="3 5" id="KW-0732">Signal</keyword>
<comment type="similarity">
    <text evidence="1">Belongs to the bacterial solute-binding protein 9 family.</text>
</comment>
<sequence length="249" mass="28905">MRLVWLCLFALSLFANDFQVKVGVSIAPYAYIVEKIGGSFVEIKIIVPPNKNPYTYTPNSAQVKEIKDFKIYIASGALFERRWLERFVNINPALRVLNFAETPCHSAFCYSWLSVDAIKEQAEKIAHLLRIIDLKNAQNYKRNLEQFKQELDELKGQIQSVFADPLSGRMVIGDQRIWGDYVKEFGLDSYDLSTEQKFPRQYNIYCIPFEDLKAKNYANPKIIVDIFAKDWRGMMMELTQNIARNHNAK</sequence>
<dbReference type="GO" id="GO:0046872">
    <property type="term" value="F:metal ion binding"/>
    <property type="evidence" value="ECO:0007669"/>
    <property type="project" value="InterPro"/>
</dbReference>
<dbReference type="GO" id="GO:0030001">
    <property type="term" value="P:metal ion transport"/>
    <property type="evidence" value="ECO:0007669"/>
    <property type="project" value="InterPro"/>
</dbReference>
<protein>
    <recommendedName>
        <fullName evidence="8">ABC transporter substrate-binding protein</fullName>
    </recommendedName>
</protein>
<evidence type="ECO:0000256" key="3">
    <source>
        <dbReference type="ARBA" id="ARBA00022729"/>
    </source>
</evidence>
<accession>A0A1B1U3P2</accession>
<dbReference type="SUPFAM" id="SSF53807">
    <property type="entry name" value="Helical backbone' metal receptor"/>
    <property type="match status" value="1"/>
</dbReference>
<evidence type="ECO:0000256" key="2">
    <source>
        <dbReference type="ARBA" id="ARBA00022448"/>
    </source>
</evidence>
<dbReference type="AlphaFoldDB" id="A0A1B1U3P2"/>
<evidence type="ECO:0000313" key="6">
    <source>
        <dbReference type="EMBL" id="ANV97368.1"/>
    </source>
</evidence>
<dbReference type="EMBL" id="CP016503">
    <property type="protein sequence ID" value="ANV97368.1"/>
    <property type="molecule type" value="Genomic_DNA"/>
</dbReference>
<dbReference type="Proteomes" id="UP000092884">
    <property type="component" value="Chromosome"/>
</dbReference>
<evidence type="ECO:0000313" key="7">
    <source>
        <dbReference type="Proteomes" id="UP000092884"/>
    </source>
</evidence>
<evidence type="ECO:0000256" key="1">
    <source>
        <dbReference type="ARBA" id="ARBA00011028"/>
    </source>
</evidence>
<evidence type="ECO:0008006" key="8">
    <source>
        <dbReference type="Google" id="ProtNLM"/>
    </source>
</evidence>
<keyword evidence="7" id="KW-1185">Reference proteome</keyword>
<name>A0A1B1U3P2_9HELI</name>
<proteinExistence type="inferred from homology"/>
<feature type="coiled-coil region" evidence="4">
    <location>
        <begin position="134"/>
        <end position="164"/>
    </location>
</feature>
<dbReference type="OrthoDB" id="9810636at2"/>
<dbReference type="STRING" id="222136.BBW65_00375"/>
<dbReference type="KEGG" id="het:BBW65_00375"/>
<dbReference type="Pfam" id="PF01297">
    <property type="entry name" value="ZnuA"/>
    <property type="match status" value="1"/>
</dbReference>
<dbReference type="InterPro" id="IPR050492">
    <property type="entry name" value="Bact_metal-bind_prot9"/>
</dbReference>
<feature type="signal peptide" evidence="5">
    <location>
        <begin position="1"/>
        <end position="15"/>
    </location>
</feature>
<feature type="chain" id="PRO_5012362330" description="ABC transporter substrate-binding protein" evidence="5">
    <location>
        <begin position="16"/>
        <end position="249"/>
    </location>
</feature>
<keyword evidence="4" id="KW-0175">Coiled coil</keyword>